<dbReference type="OrthoDB" id="490569at2"/>
<feature type="domain" description="DUF2059" evidence="2">
    <location>
        <begin position="81"/>
        <end position="137"/>
    </location>
</feature>
<sequence>MKIKVLSLLVLLFSGWQAPLSAAGERVSVERAEEIRKLLVLTGSDKIGMQVFSSMMESNRRNLPQVPDEFWNEVIKEFKPDELIELVVPIYAKHLTHEEVKALVRFYQSPLGRKLIAAMPGITRDSLNLGQMWGRSVGERVKRRLMEKGYIQS</sequence>
<evidence type="ECO:0000259" key="2">
    <source>
        <dbReference type="Pfam" id="PF09832"/>
    </source>
</evidence>
<protein>
    <recommendedName>
        <fullName evidence="2">DUF2059 domain-containing protein</fullName>
    </recommendedName>
</protein>
<proteinExistence type="predicted"/>
<keyword evidence="1" id="KW-0732">Signal</keyword>
<name>A0A1T2L9M0_9GAMM</name>
<organism evidence="3 4">
    <name type="scientific">Solemya pervernicosa gill symbiont</name>
    <dbReference type="NCBI Taxonomy" id="642797"/>
    <lineage>
        <taxon>Bacteria</taxon>
        <taxon>Pseudomonadati</taxon>
        <taxon>Pseudomonadota</taxon>
        <taxon>Gammaproteobacteria</taxon>
        <taxon>sulfur-oxidizing symbionts</taxon>
    </lineage>
</organism>
<gene>
    <name evidence="3" type="ORF">BOW53_02805</name>
</gene>
<dbReference type="InterPro" id="IPR018637">
    <property type="entry name" value="DUF2059"/>
</dbReference>
<evidence type="ECO:0000313" key="3">
    <source>
        <dbReference type="EMBL" id="OOZ41626.1"/>
    </source>
</evidence>
<comment type="caution">
    <text evidence="3">The sequence shown here is derived from an EMBL/GenBank/DDBJ whole genome shotgun (WGS) entry which is preliminary data.</text>
</comment>
<dbReference type="AlphaFoldDB" id="A0A1T2L9M0"/>
<feature type="chain" id="PRO_5012775078" description="DUF2059 domain-containing protein" evidence="1">
    <location>
        <begin position="23"/>
        <end position="153"/>
    </location>
</feature>
<dbReference type="Proteomes" id="UP000191110">
    <property type="component" value="Unassembled WGS sequence"/>
</dbReference>
<evidence type="ECO:0000256" key="1">
    <source>
        <dbReference type="SAM" id="SignalP"/>
    </source>
</evidence>
<keyword evidence="4" id="KW-1185">Reference proteome</keyword>
<dbReference type="EMBL" id="MPRL01000007">
    <property type="protein sequence ID" value="OOZ41626.1"/>
    <property type="molecule type" value="Genomic_DNA"/>
</dbReference>
<dbReference type="RefSeq" id="WP_078482571.1">
    <property type="nucleotide sequence ID" value="NZ_MPRL01000007.1"/>
</dbReference>
<dbReference type="Pfam" id="PF09832">
    <property type="entry name" value="DUF2059"/>
    <property type="match status" value="1"/>
</dbReference>
<evidence type="ECO:0000313" key="4">
    <source>
        <dbReference type="Proteomes" id="UP000191110"/>
    </source>
</evidence>
<feature type="signal peptide" evidence="1">
    <location>
        <begin position="1"/>
        <end position="22"/>
    </location>
</feature>
<reference evidence="3 4" key="1">
    <citation type="submission" date="2016-11" db="EMBL/GenBank/DDBJ databases">
        <title>Mixed transmission modes and dynamic genome evolution in an obligate animal-bacterial symbiosis.</title>
        <authorList>
            <person name="Russell S.L."/>
            <person name="Corbett-Detig R.B."/>
            <person name="Cavanaugh C.M."/>
        </authorList>
    </citation>
    <scope>NUCLEOTIDE SEQUENCE [LARGE SCALE GENOMIC DNA]</scope>
    <source>
        <strain evidence="3">Sveles-Q1</strain>
    </source>
</reference>
<accession>A0A1T2L9M0</accession>